<keyword evidence="5" id="KW-0539">Nucleus</keyword>
<dbReference type="InterPro" id="IPR044810">
    <property type="entry name" value="WRKY_plant"/>
</dbReference>
<sequence>MQRNEMKSPSRLPRPKRLPPDCLLKKLVGELVEGRGAANELLTGKSLTEEEVQVLARKIDSSFSNCLSTLDSSGDGDVLQSLKNSIAIRSCEFEDSGECSKNPTRKDRRGCHRRRKSCQVWIVDSPTEVADEYAWRKYGQKPILNAKYPRNYYRCSYKIDQGCKATKHVQQIADNPPVFRTTYADRHTCQTPLKPNHQIELDSPDKSEPSILLSFESNHSIEQSLNPLFSSFLNIKQEENKDEGFTREEIIMAQNHSPPSHHLPSPHLTALRSSGATARVSSLDYGDVISQAYSPAESPQSLYIDNYSMIAGSSVMFDEIETFQFQY</sequence>
<evidence type="ECO:0000256" key="3">
    <source>
        <dbReference type="ARBA" id="ARBA00023125"/>
    </source>
</evidence>
<comment type="caution">
    <text evidence="7">The sequence shown here is derived from an EMBL/GenBank/DDBJ whole genome shotgun (WGS) entry which is preliminary data.</text>
</comment>
<evidence type="ECO:0000313" key="7">
    <source>
        <dbReference type="EMBL" id="GMH23126.1"/>
    </source>
</evidence>
<dbReference type="InterPro" id="IPR036576">
    <property type="entry name" value="WRKY_dom_sf"/>
</dbReference>
<gene>
    <name evidence="7" type="ORF">Nepgr_024969</name>
</gene>
<comment type="subcellular location">
    <subcellularLocation>
        <location evidence="1">Nucleus</location>
    </subcellularLocation>
</comment>
<reference evidence="7" key="1">
    <citation type="submission" date="2023-05" db="EMBL/GenBank/DDBJ databases">
        <title>Nepenthes gracilis genome sequencing.</title>
        <authorList>
            <person name="Fukushima K."/>
        </authorList>
    </citation>
    <scope>NUCLEOTIDE SEQUENCE</scope>
    <source>
        <strain evidence="7">SING2019-196</strain>
    </source>
</reference>
<evidence type="ECO:0000256" key="2">
    <source>
        <dbReference type="ARBA" id="ARBA00023015"/>
    </source>
</evidence>
<dbReference type="AlphaFoldDB" id="A0AAD3T5U9"/>
<dbReference type="SMART" id="SM00774">
    <property type="entry name" value="WRKY"/>
    <property type="match status" value="1"/>
</dbReference>
<evidence type="ECO:0000256" key="5">
    <source>
        <dbReference type="ARBA" id="ARBA00023242"/>
    </source>
</evidence>
<dbReference type="Gene3D" id="2.20.25.80">
    <property type="entry name" value="WRKY domain"/>
    <property type="match status" value="1"/>
</dbReference>
<keyword evidence="8" id="KW-1185">Reference proteome</keyword>
<dbReference type="GO" id="GO:0005634">
    <property type="term" value="C:nucleus"/>
    <property type="evidence" value="ECO:0007669"/>
    <property type="project" value="UniProtKB-SubCell"/>
</dbReference>
<organism evidence="7 8">
    <name type="scientific">Nepenthes gracilis</name>
    <name type="common">Slender pitcher plant</name>
    <dbReference type="NCBI Taxonomy" id="150966"/>
    <lineage>
        <taxon>Eukaryota</taxon>
        <taxon>Viridiplantae</taxon>
        <taxon>Streptophyta</taxon>
        <taxon>Embryophyta</taxon>
        <taxon>Tracheophyta</taxon>
        <taxon>Spermatophyta</taxon>
        <taxon>Magnoliopsida</taxon>
        <taxon>eudicotyledons</taxon>
        <taxon>Gunneridae</taxon>
        <taxon>Pentapetalae</taxon>
        <taxon>Caryophyllales</taxon>
        <taxon>Nepenthaceae</taxon>
        <taxon>Nepenthes</taxon>
    </lineage>
</organism>
<evidence type="ECO:0000256" key="4">
    <source>
        <dbReference type="ARBA" id="ARBA00023163"/>
    </source>
</evidence>
<proteinExistence type="predicted"/>
<keyword evidence="3" id="KW-0238">DNA-binding</keyword>
<dbReference type="PANTHER" id="PTHR31282">
    <property type="entry name" value="WRKY TRANSCRIPTION FACTOR 21-RELATED"/>
    <property type="match status" value="1"/>
</dbReference>
<evidence type="ECO:0000256" key="1">
    <source>
        <dbReference type="ARBA" id="ARBA00004123"/>
    </source>
</evidence>
<dbReference type="Proteomes" id="UP001279734">
    <property type="component" value="Unassembled WGS sequence"/>
</dbReference>
<evidence type="ECO:0000259" key="6">
    <source>
        <dbReference type="PROSITE" id="PS50811"/>
    </source>
</evidence>
<evidence type="ECO:0000313" key="8">
    <source>
        <dbReference type="Proteomes" id="UP001279734"/>
    </source>
</evidence>
<dbReference type="InterPro" id="IPR003657">
    <property type="entry name" value="WRKY_dom"/>
</dbReference>
<keyword evidence="2" id="KW-0805">Transcription regulation</keyword>
<protein>
    <recommendedName>
        <fullName evidence="6">WRKY domain-containing protein</fullName>
    </recommendedName>
</protein>
<accession>A0AAD3T5U9</accession>
<keyword evidence="4" id="KW-0804">Transcription</keyword>
<name>A0AAD3T5U9_NEPGR</name>
<dbReference type="GO" id="GO:0043565">
    <property type="term" value="F:sequence-specific DNA binding"/>
    <property type="evidence" value="ECO:0007669"/>
    <property type="project" value="InterPro"/>
</dbReference>
<dbReference type="EMBL" id="BSYO01000025">
    <property type="protein sequence ID" value="GMH23126.1"/>
    <property type="molecule type" value="Genomic_DNA"/>
</dbReference>
<dbReference type="PROSITE" id="PS50811">
    <property type="entry name" value="WRKY"/>
    <property type="match status" value="1"/>
</dbReference>
<feature type="domain" description="WRKY" evidence="6">
    <location>
        <begin position="131"/>
        <end position="192"/>
    </location>
</feature>
<dbReference type="SUPFAM" id="SSF118290">
    <property type="entry name" value="WRKY DNA-binding domain"/>
    <property type="match status" value="1"/>
</dbReference>
<dbReference type="Pfam" id="PF03106">
    <property type="entry name" value="WRKY"/>
    <property type="match status" value="1"/>
</dbReference>
<dbReference type="GO" id="GO:0003700">
    <property type="term" value="F:DNA-binding transcription factor activity"/>
    <property type="evidence" value="ECO:0007669"/>
    <property type="project" value="InterPro"/>
</dbReference>